<dbReference type="PROSITE" id="PS50114">
    <property type="entry name" value="GATA_ZN_FINGER_2"/>
    <property type="match status" value="1"/>
</dbReference>
<evidence type="ECO:0000313" key="5">
    <source>
        <dbReference type="Proteomes" id="UP001230268"/>
    </source>
</evidence>
<proteinExistence type="predicted"/>
<accession>A0AAD8PFM3</accession>
<feature type="compositionally biased region" description="Polar residues" evidence="2">
    <location>
        <begin position="8"/>
        <end position="31"/>
    </location>
</feature>
<gene>
    <name evidence="4" type="ORF">BgAZ_103950</name>
</gene>
<evidence type="ECO:0000313" key="4">
    <source>
        <dbReference type="EMBL" id="KAK1444489.1"/>
    </source>
</evidence>
<dbReference type="InterPro" id="IPR000679">
    <property type="entry name" value="Znf_GATA"/>
</dbReference>
<comment type="caution">
    <text evidence="4">The sequence shown here is derived from an EMBL/GenBank/DDBJ whole genome shotgun (WGS) entry which is preliminary data.</text>
</comment>
<dbReference type="CDD" id="cd00202">
    <property type="entry name" value="ZnF_GATA"/>
    <property type="match status" value="1"/>
</dbReference>
<keyword evidence="5" id="KW-1185">Reference proteome</keyword>
<feature type="region of interest" description="Disordered" evidence="2">
    <location>
        <begin position="1"/>
        <end position="33"/>
    </location>
</feature>
<dbReference type="SUPFAM" id="SSF57716">
    <property type="entry name" value="Glucocorticoid receptor-like (DNA-binding domain)"/>
    <property type="match status" value="1"/>
</dbReference>
<feature type="region of interest" description="Disordered" evidence="2">
    <location>
        <begin position="363"/>
        <end position="403"/>
    </location>
</feature>
<sequence>MHSENKESPNQSGILSADSNGLSNTETSSSRPYVEEVAKIDIDSSTSTVAPPHFASYDYYNGELQPTGGSPVPMVRYDTGQTSIPTLYDESHGTPSIEDQGVTYSPAPEECLTAHVEDMHDKRAITPYQDTLDNANYPFWYTETPVMPSYSPITFSDGKYNAAIPRYTGYAYQQHIPYYPTPTANYNGYAPERKGMFNGGYNMQDAFYPGKAPYPVVPPNRRSPKWTSLPSRNDLSPASYYSMSPDAMSYKSWTSRVPGSRDTSPPTNVAVPLILHDVSRDVVPTHMDQSYEADSFYNELSARLQREIKKKSVMGTAGRPKLNRNNYVCANCNAKSTPQWRYIKGTSVCNACYMRIRKQKMKRLKQETEQDTNPYQGFTGTDHTEGENNDKQEQHEVGDSHAH</sequence>
<protein>
    <recommendedName>
        <fullName evidence="3">GATA-type domain-containing protein</fullName>
    </recommendedName>
</protein>
<dbReference type="GO" id="GO:0008270">
    <property type="term" value="F:zinc ion binding"/>
    <property type="evidence" value="ECO:0007669"/>
    <property type="project" value="UniProtKB-KW"/>
</dbReference>
<reference evidence="4" key="1">
    <citation type="submission" date="2023-08" db="EMBL/GenBank/DDBJ databases">
        <title>Draft sequence of the Babesia gibsoni genome.</title>
        <authorList>
            <person name="Yamagishi J.Y."/>
            <person name="Xuan X.X."/>
        </authorList>
    </citation>
    <scope>NUCLEOTIDE SEQUENCE</scope>
    <source>
        <strain evidence="4">Azabu</strain>
    </source>
</reference>
<dbReference type="EMBL" id="JAVEPI010000001">
    <property type="protein sequence ID" value="KAK1444489.1"/>
    <property type="molecule type" value="Genomic_DNA"/>
</dbReference>
<feature type="compositionally biased region" description="Basic and acidic residues" evidence="2">
    <location>
        <begin position="382"/>
        <end position="403"/>
    </location>
</feature>
<dbReference type="Pfam" id="PF00320">
    <property type="entry name" value="GATA"/>
    <property type="match status" value="1"/>
</dbReference>
<name>A0AAD8PFM3_BABGI</name>
<dbReference type="SMART" id="SM00401">
    <property type="entry name" value="ZnF_GATA"/>
    <property type="match status" value="1"/>
</dbReference>
<feature type="domain" description="GATA-type" evidence="3">
    <location>
        <begin position="323"/>
        <end position="363"/>
    </location>
</feature>
<evidence type="ECO:0000259" key="3">
    <source>
        <dbReference type="PROSITE" id="PS50114"/>
    </source>
</evidence>
<dbReference type="AlphaFoldDB" id="A0AAD8PFM3"/>
<keyword evidence="1" id="KW-0863">Zinc-finger</keyword>
<organism evidence="4 5">
    <name type="scientific">Babesia gibsoni</name>
    <dbReference type="NCBI Taxonomy" id="33632"/>
    <lineage>
        <taxon>Eukaryota</taxon>
        <taxon>Sar</taxon>
        <taxon>Alveolata</taxon>
        <taxon>Apicomplexa</taxon>
        <taxon>Aconoidasida</taxon>
        <taxon>Piroplasmida</taxon>
        <taxon>Babesiidae</taxon>
        <taxon>Babesia</taxon>
    </lineage>
</organism>
<feature type="compositionally biased region" description="Polar residues" evidence="2">
    <location>
        <begin position="371"/>
        <end position="381"/>
    </location>
</feature>
<evidence type="ECO:0000256" key="1">
    <source>
        <dbReference type="PROSITE-ProRule" id="PRU00094"/>
    </source>
</evidence>
<evidence type="ECO:0000256" key="2">
    <source>
        <dbReference type="SAM" id="MobiDB-lite"/>
    </source>
</evidence>
<dbReference type="Gene3D" id="3.30.50.10">
    <property type="entry name" value="Erythroid Transcription Factor GATA-1, subunit A"/>
    <property type="match status" value="1"/>
</dbReference>
<dbReference type="InterPro" id="IPR013088">
    <property type="entry name" value="Znf_NHR/GATA"/>
</dbReference>
<dbReference type="GO" id="GO:0043565">
    <property type="term" value="F:sequence-specific DNA binding"/>
    <property type="evidence" value="ECO:0007669"/>
    <property type="project" value="InterPro"/>
</dbReference>
<keyword evidence="1" id="KW-0862">Zinc</keyword>
<dbReference type="GO" id="GO:0006355">
    <property type="term" value="P:regulation of DNA-templated transcription"/>
    <property type="evidence" value="ECO:0007669"/>
    <property type="project" value="InterPro"/>
</dbReference>
<keyword evidence="1" id="KW-0479">Metal-binding</keyword>
<dbReference type="Proteomes" id="UP001230268">
    <property type="component" value="Unassembled WGS sequence"/>
</dbReference>